<evidence type="ECO:0000259" key="15">
    <source>
        <dbReference type="Pfam" id="PF11721"/>
    </source>
</evidence>
<dbReference type="Gene3D" id="3.30.200.20">
    <property type="entry name" value="Phosphorylase Kinase, domain 1"/>
    <property type="match status" value="1"/>
</dbReference>
<keyword evidence="3" id="KW-0597">Phosphoprotein</keyword>
<dbReference type="Pfam" id="PF00560">
    <property type="entry name" value="LRR_1"/>
    <property type="match status" value="1"/>
</dbReference>
<reference evidence="16" key="1">
    <citation type="submission" date="2019-11" db="EMBL/GenBank/DDBJ databases">
        <authorList>
            <person name="Liu Y."/>
            <person name="Hou J."/>
            <person name="Li T.-Q."/>
            <person name="Guan C.-H."/>
            <person name="Wu X."/>
            <person name="Wu H.-Z."/>
            <person name="Ling F."/>
            <person name="Zhang R."/>
            <person name="Shi X.-G."/>
            <person name="Ren J.-P."/>
            <person name="Chen E.-F."/>
            <person name="Sun J.-M."/>
        </authorList>
    </citation>
    <scope>NUCLEOTIDE SEQUENCE</scope>
    <source>
        <strain evidence="16">Adult_tree_wgs_1</strain>
        <tissue evidence="16">Leaves</tissue>
    </source>
</reference>
<dbReference type="InterPro" id="IPR011009">
    <property type="entry name" value="Kinase-like_dom_sf"/>
</dbReference>
<dbReference type="Gene3D" id="3.80.10.10">
    <property type="entry name" value="Ribonuclease Inhibitor"/>
    <property type="match status" value="2"/>
</dbReference>
<evidence type="ECO:0000256" key="10">
    <source>
        <dbReference type="ARBA" id="ARBA00047899"/>
    </source>
</evidence>
<dbReference type="GO" id="GO:0005524">
    <property type="term" value="F:ATP binding"/>
    <property type="evidence" value="ECO:0007669"/>
    <property type="project" value="UniProtKB-KW"/>
</dbReference>
<dbReference type="Pfam" id="PF11721">
    <property type="entry name" value="Malectin"/>
    <property type="match status" value="1"/>
</dbReference>
<sequence length="941" mass="103666">MECLCGKETVWKRILSVLLIVSLLSSCFTDFRSIDAQLLPQEEVQALEAISAKLQNKYWNITRSSCRSGFQYVGSNNAVSNVTCDCNSANATVCHVTNIQLKALNLRGTLPAEFANLTFLEEMSLLGNRINGSIPREIGDIATLEELVLQDNQLGGPLPQNLGSLTRLRRLSSEIHGRIVSRSLLSANNFTGPIPEEFSKLTNLTDFRIDGSTLSGKIPDMIGNWTKIERLDMQGTSLSGPIPSTISELINLVELRISDLNGSDTTFPDLQNMTKLKTLVLRNCLITGRIQDYIGDLSELKYLYSIVLACRDLSFNNLSGPIPGSLQRSDLDIMLLTSNSLTGAIPGWILTNKNDMLVSFPPSDSFAAYIDVSYNNFTESSASEVTLCILVNRNLVSSHSSTESNSIAWCVKKDLPCSTSPKYHSLYINCGGSQIHAEGNEYEEDLAREGPSYFFASSQRWAYSSTGFFMGNGDANYLANNSFSLNMTGAEYYKTARLSPNSLKYYGLCLRKGSYKVRLHFAEIMYSDDQTYSSLGRRFFDVSIQGKEVLKDFNIKEEAKGVGIGITREFDDILVNGSTLEIHLYWRGKGTTAIPGRGVYGPLISAITITPSGYYLLFRVSLFFFYAPALSGTDFPLPIDFDVSTGLSAGAIVGIAAASFVLFVLILVVLRMKGCLGGKDLENKGYSLQLIRLTINHRMCALMMIRSKINAALSRNGVLPDGTVIAVKQLSSKSKQGNREFVNEIGMISALQHPHLVKLGYMAPEYAMRGYLTDKADVYSFGIVALEIVSEVSCFYMGLKAYVLQEQGSLLELVDPRLGSNYNKEEALNMLQIGLLCTNPSPTLRPTMSSVVSMLEGKLPIQATLIKRTTVNEEMRFKAFERLTQDSQTHTSSTFSQDSQGQRSISMNAPSSIDTSVTIPSKNDDLDHSPSSKLLEDLNDV</sequence>
<keyword evidence="9" id="KW-0325">Glycoprotein</keyword>
<dbReference type="InterPro" id="IPR051824">
    <property type="entry name" value="LRR_Rcpt-Like_S/T_Kinase"/>
</dbReference>
<evidence type="ECO:0000313" key="17">
    <source>
        <dbReference type="Proteomes" id="UP000626092"/>
    </source>
</evidence>
<keyword evidence="13" id="KW-1133">Transmembrane helix</keyword>
<organism evidence="16 17">
    <name type="scientific">Rhododendron simsii</name>
    <name type="common">Sims's rhododendron</name>
    <dbReference type="NCBI Taxonomy" id="118357"/>
    <lineage>
        <taxon>Eukaryota</taxon>
        <taxon>Viridiplantae</taxon>
        <taxon>Streptophyta</taxon>
        <taxon>Embryophyta</taxon>
        <taxon>Tracheophyta</taxon>
        <taxon>Spermatophyta</taxon>
        <taxon>Magnoliopsida</taxon>
        <taxon>eudicotyledons</taxon>
        <taxon>Gunneridae</taxon>
        <taxon>Pentapetalae</taxon>
        <taxon>asterids</taxon>
        <taxon>Ericales</taxon>
        <taxon>Ericaceae</taxon>
        <taxon>Ericoideae</taxon>
        <taxon>Rhodoreae</taxon>
        <taxon>Rhododendron</taxon>
    </lineage>
</organism>
<feature type="compositionally biased region" description="Basic and acidic residues" evidence="12">
    <location>
        <begin position="922"/>
        <end position="941"/>
    </location>
</feature>
<feature type="domain" description="Malectin" evidence="15">
    <location>
        <begin position="426"/>
        <end position="607"/>
    </location>
</feature>
<feature type="compositionally biased region" description="Polar residues" evidence="12">
    <location>
        <begin position="885"/>
        <end position="921"/>
    </location>
</feature>
<evidence type="ECO:0000256" key="8">
    <source>
        <dbReference type="ARBA" id="ARBA00023170"/>
    </source>
</evidence>
<evidence type="ECO:0000259" key="14">
    <source>
        <dbReference type="Pfam" id="PF07714"/>
    </source>
</evidence>
<feature type="transmembrane region" description="Helical" evidence="13">
    <location>
        <begin position="647"/>
        <end position="670"/>
    </location>
</feature>
<evidence type="ECO:0000256" key="12">
    <source>
        <dbReference type="SAM" id="MobiDB-lite"/>
    </source>
</evidence>
<comment type="catalytic activity">
    <reaction evidence="11">
        <text>L-seryl-[protein] + ATP = O-phospho-L-seryl-[protein] + ADP + H(+)</text>
        <dbReference type="Rhea" id="RHEA:17989"/>
        <dbReference type="Rhea" id="RHEA-COMP:9863"/>
        <dbReference type="Rhea" id="RHEA-COMP:11604"/>
        <dbReference type="ChEBI" id="CHEBI:15378"/>
        <dbReference type="ChEBI" id="CHEBI:29999"/>
        <dbReference type="ChEBI" id="CHEBI:30616"/>
        <dbReference type="ChEBI" id="CHEBI:83421"/>
        <dbReference type="ChEBI" id="CHEBI:456216"/>
        <dbReference type="EC" id="2.7.11.1"/>
    </reaction>
</comment>
<keyword evidence="7" id="KW-0067">ATP-binding</keyword>
<dbReference type="Gene3D" id="1.10.510.10">
    <property type="entry name" value="Transferase(Phosphotransferase) domain 1"/>
    <property type="match status" value="1"/>
</dbReference>
<dbReference type="Pfam" id="PF07714">
    <property type="entry name" value="PK_Tyr_Ser-Thr"/>
    <property type="match status" value="1"/>
</dbReference>
<protein>
    <recommendedName>
        <fullName evidence="2">non-specific serine/threonine protein kinase</fullName>
        <ecNumber evidence="2">2.7.11.1</ecNumber>
    </recommendedName>
</protein>
<dbReference type="InterPro" id="IPR001245">
    <property type="entry name" value="Ser-Thr/Tyr_kinase_cat_dom"/>
</dbReference>
<dbReference type="EC" id="2.7.11.1" evidence="2"/>
<dbReference type="InterPro" id="IPR032675">
    <property type="entry name" value="LRR_dom_sf"/>
</dbReference>
<feature type="transmembrane region" description="Helical" evidence="13">
    <location>
        <begin position="603"/>
        <end position="627"/>
    </location>
</feature>
<evidence type="ECO:0000256" key="5">
    <source>
        <dbReference type="ARBA" id="ARBA00022729"/>
    </source>
</evidence>
<dbReference type="InterPro" id="IPR021720">
    <property type="entry name" value="Malectin_dom"/>
</dbReference>
<keyword evidence="13" id="KW-0812">Transmembrane</keyword>
<dbReference type="Gene3D" id="2.60.120.430">
    <property type="entry name" value="Galactose-binding lectin"/>
    <property type="match status" value="1"/>
</dbReference>
<evidence type="ECO:0000313" key="16">
    <source>
        <dbReference type="EMBL" id="KAF7145859.1"/>
    </source>
</evidence>
<accession>A0A834LRB6</accession>
<keyword evidence="13" id="KW-0472">Membrane</keyword>
<proteinExistence type="predicted"/>
<dbReference type="InterPro" id="IPR001611">
    <property type="entry name" value="Leu-rich_rpt"/>
</dbReference>
<evidence type="ECO:0000256" key="11">
    <source>
        <dbReference type="ARBA" id="ARBA00048679"/>
    </source>
</evidence>
<feature type="region of interest" description="Disordered" evidence="12">
    <location>
        <begin position="883"/>
        <end position="941"/>
    </location>
</feature>
<comment type="caution">
    <text evidence="16">The sequence shown here is derived from an EMBL/GenBank/DDBJ whole genome shotgun (WGS) entry which is preliminary data.</text>
</comment>
<dbReference type="PROSITE" id="PS51257">
    <property type="entry name" value="PROKAR_LIPOPROTEIN"/>
    <property type="match status" value="1"/>
</dbReference>
<keyword evidence="4" id="KW-0808">Transferase</keyword>
<dbReference type="Proteomes" id="UP000626092">
    <property type="component" value="Unassembled WGS sequence"/>
</dbReference>
<evidence type="ECO:0000256" key="13">
    <source>
        <dbReference type="SAM" id="Phobius"/>
    </source>
</evidence>
<name>A0A834LRB6_RHOSS</name>
<dbReference type="AlphaFoldDB" id="A0A834LRB6"/>
<evidence type="ECO:0000256" key="1">
    <source>
        <dbReference type="ARBA" id="ARBA00004479"/>
    </source>
</evidence>
<dbReference type="FunFam" id="3.80.10.10:FF:000433">
    <property type="entry name" value="Putative LRR receptor-like serine/threonine-protein kinase isoform A"/>
    <property type="match status" value="1"/>
</dbReference>
<evidence type="ECO:0000256" key="2">
    <source>
        <dbReference type="ARBA" id="ARBA00012513"/>
    </source>
</evidence>
<dbReference type="GO" id="GO:0004674">
    <property type="term" value="F:protein serine/threonine kinase activity"/>
    <property type="evidence" value="ECO:0007669"/>
    <property type="project" value="UniProtKB-EC"/>
</dbReference>
<gene>
    <name evidence="16" type="ORF">RHSIM_Rhsim04G0035500</name>
</gene>
<dbReference type="EMBL" id="WJXA01000004">
    <property type="protein sequence ID" value="KAF7145859.1"/>
    <property type="molecule type" value="Genomic_DNA"/>
</dbReference>
<evidence type="ECO:0000256" key="7">
    <source>
        <dbReference type="ARBA" id="ARBA00022840"/>
    </source>
</evidence>
<feature type="domain" description="Serine-threonine/tyrosine-protein kinase catalytic" evidence="14">
    <location>
        <begin position="761"/>
        <end position="855"/>
    </location>
</feature>
<dbReference type="PANTHER" id="PTHR48006">
    <property type="entry name" value="LEUCINE-RICH REPEAT-CONTAINING PROTEIN DDB_G0281931-RELATED"/>
    <property type="match status" value="1"/>
</dbReference>
<dbReference type="FunFam" id="2.60.120.430:FF:000004">
    <property type="entry name" value="Putative leucine-rich repeat receptor-like serine/threonine-protein kinase"/>
    <property type="match status" value="1"/>
</dbReference>
<keyword evidence="8" id="KW-0675">Receptor</keyword>
<dbReference type="SUPFAM" id="SSF56112">
    <property type="entry name" value="Protein kinase-like (PK-like)"/>
    <property type="match status" value="1"/>
</dbReference>
<evidence type="ECO:0000256" key="4">
    <source>
        <dbReference type="ARBA" id="ARBA00022679"/>
    </source>
</evidence>
<dbReference type="OrthoDB" id="4062651at2759"/>
<evidence type="ECO:0000256" key="9">
    <source>
        <dbReference type="ARBA" id="ARBA00023180"/>
    </source>
</evidence>
<dbReference type="PANTHER" id="PTHR48006:SF60">
    <property type="entry name" value="PROTEIN KINASE DOMAIN-CONTAINING PROTEIN"/>
    <property type="match status" value="1"/>
</dbReference>
<comment type="subcellular location">
    <subcellularLocation>
        <location evidence="1">Membrane</location>
        <topology evidence="1">Single-pass type I membrane protein</topology>
    </subcellularLocation>
</comment>
<dbReference type="SUPFAM" id="SSF52058">
    <property type="entry name" value="L domain-like"/>
    <property type="match status" value="1"/>
</dbReference>
<keyword evidence="17" id="KW-1185">Reference proteome</keyword>
<comment type="catalytic activity">
    <reaction evidence="10">
        <text>L-threonyl-[protein] + ATP = O-phospho-L-threonyl-[protein] + ADP + H(+)</text>
        <dbReference type="Rhea" id="RHEA:46608"/>
        <dbReference type="Rhea" id="RHEA-COMP:11060"/>
        <dbReference type="Rhea" id="RHEA-COMP:11605"/>
        <dbReference type="ChEBI" id="CHEBI:15378"/>
        <dbReference type="ChEBI" id="CHEBI:30013"/>
        <dbReference type="ChEBI" id="CHEBI:30616"/>
        <dbReference type="ChEBI" id="CHEBI:61977"/>
        <dbReference type="ChEBI" id="CHEBI:456216"/>
        <dbReference type="EC" id="2.7.11.1"/>
    </reaction>
</comment>
<dbReference type="GO" id="GO:0016020">
    <property type="term" value="C:membrane"/>
    <property type="evidence" value="ECO:0007669"/>
    <property type="project" value="UniProtKB-SubCell"/>
</dbReference>
<evidence type="ECO:0000256" key="3">
    <source>
        <dbReference type="ARBA" id="ARBA00022553"/>
    </source>
</evidence>
<evidence type="ECO:0000256" key="6">
    <source>
        <dbReference type="ARBA" id="ARBA00022741"/>
    </source>
</evidence>
<keyword evidence="5" id="KW-0732">Signal</keyword>
<keyword evidence="6" id="KW-0547">Nucleotide-binding</keyword>